<dbReference type="CDD" id="cd11072">
    <property type="entry name" value="CYP71-like"/>
    <property type="match status" value="1"/>
</dbReference>
<evidence type="ECO:0000256" key="7">
    <source>
        <dbReference type="ARBA" id="ARBA00023004"/>
    </source>
</evidence>
<dbReference type="InterPro" id="IPR017972">
    <property type="entry name" value="Cyt_P450_CS"/>
</dbReference>
<sequence>MREVRLQPNLLIPTMEWTCTILAFAALVFFIQALAWKTRAKNTRLPPGPRGLPILGNLLMIGTKPHHDLQRLACKYGPIMHLRLGLIPVIVVSSPEAAELLLKTHDLVFASRPPHEASKYISYNQQSLVFAPYGSYWRNMRKMCTFELLSNHKISTFRSMRKQELDLLVRHTREAAYSGVAVDLSSMVTSFSTDVTCRMIIGKKYDREDFGEKGFEATVRETMRIASAFNLADYIPQIRGLDLQGQTKRMKAIAKDFDDFFEKILEEHVESKDENRTKDFIDVMLGFVGSEETEYRVERDTIKAIILDMLGASMDTSAATIDWTLVELIRHPRVTKKLQQELENVVGLNRTVEESDLEKLEYLDMVMKESFRLHPVAPLLVHAAREDCTVNGFHIPKAARILINAWAIGRDQRVWTDADKFNPERFVASDIDVRGQNFELIPFGSGRRGCPGMQLGLTIVRLVVAQLVHCFDWKLPNDMLTTELDMTEEFGLVCPRTQHLQAIPTWRLNA</sequence>
<dbReference type="PRINTS" id="PR00385">
    <property type="entry name" value="P450"/>
</dbReference>
<dbReference type="Pfam" id="PF00067">
    <property type="entry name" value="p450"/>
    <property type="match status" value="1"/>
</dbReference>
<reference evidence="11 12" key="1">
    <citation type="journal article" date="2024" name="G3 (Bethesda)">
        <title>Genome assembly of Hibiscus sabdariffa L. provides insights into metabolisms of medicinal natural products.</title>
        <authorList>
            <person name="Kim T."/>
        </authorList>
    </citation>
    <scope>NUCLEOTIDE SEQUENCE [LARGE SCALE GENOMIC DNA]</scope>
    <source>
        <strain evidence="11">TK-2024</strain>
        <tissue evidence="11">Old leaves</tissue>
    </source>
</reference>
<dbReference type="Proteomes" id="UP001396334">
    <property type="component" value="Unassembled WGS sequence"/>
</dbReference>
<keyword evidence="7 10" id="KW-0408">Iron</keyword>
<accession>A0ABR2P5L1</accession>
<organism evidence="11 12">
    <name type="scientific">Hibiscus sabdariffa</name>
    <name type="common">roselle</name>
    <dbReference type="NCBI Taxonomy" id="183260"/>
    <lineage>
        <taxon>Eukaryota</taxon>
        <taxon>Viridiplantae</taxon>
        <taxon>Streptophyta</taxon>
        <taxon>Embryophyta</taxon>
        <taxon>Tracheophyta</taxon>
        <taxon>Spermatophyta</taxon>
        <taxon>Magnoliopsida</taxon>
        <taxon>eudicotyledons</taxon>
        <taxon>Gunneridae</taxon>
        <taxon>Pentapetalae</taxon>
        <taxon>rosids</taxon>
        <taxon>malvids</taxon>
        <taxon>Malvales</taxon>
        <taxon>Malvaceae</taxon>
        <taxon>Malvoideae</taxon>
        <taxon>Hibiscus</taxon>
    </lineage>
</organism>
<evidence type="ECO:0000256" key="2">
    <source>
        <dbReference type="ARBA" id="ARBA00004370"/>
    </source>
</evidence>
<comment type="similarity">
    <text evidence="3 10">Belongs to the cytochrome P450 family.</text>
</comment>
<evidence type="ECO:0000256" key="9">
    <source>
        <dbReference type="ARBA" id="ARBA00023136"/>
    </source>
</evidence>
<dbReference type="PANTHER" id="PTHR47943">
    <property type="entry name" value="CYTOCHROME P450 93A3-LIKE"/>
    <property type="match status" value="1"/>
</dbReference>
<comment type="subcellular location">
    <subcellularLocation>
        <location evidence="2">Membrane</location>
    </subcellularLocation>
</comment>
<dbReference type="InterPro" id="IPR002401">
    <property type="entry name" value="Cyt_P450_E_grp-I"/>
</dbReference>
<proteinExistence type="inferred from homology"/>
<keyword evidence="5 10" id="KW-0479">Metal-binding</keyword>
<keyword evidence="8 10" id="KW-0503">Monooxygenase</keyword>
<evidence type="ECO:0000256" key="8">
    <source>
        <dbReference type="ARBA" id="ARBA00023033"/>
    </source>
</evidence>
<dbReference type="SUPFAM" id="SSF48264">
    <property type="entry name" value="Cytochrome P450"/>
    <property type="match status" value="1"/>
</dbReference>
<comment type="caution">
    <text evidence="11">The sequence shown here is derived from an EMBL/GenBank/DDBJ whole genome shotgun (WGS) entry which is preliminary data.</text>
</comment>
<evidence type="ECO:0000256" key="3">
    <source>
        <dbReference type="ARBA" id="ARBA00010617"/>
    </source>
</evidence>
<keyword evidence="12" id="KW-1185">Reference proteome</keyword>
<dbReference type="InterPro" id="IPR001128">
    <property type="entry name" value="Cyt_P450"/>
</dbReference>
<gene>
    <name evidence="11" type="ORF">V6N11_009497</name>
</gene>
<dbReference type="PANTHER" id="PTHR47943:SF2">
    <property type="entry name" value="CYTOCHROME P450"/>
    <property type="match status" value="1"/>
</dbReference>
<dbReference type="PROSITE" id="PS00086">
    <property type="entry name" value="CYTOCHROME_P450"/>
    <property type="match status" value="1"/>
</dbReference>
<dbReference type="PRINTS" id="PR00463">
    <property type="entry name" value="EP450I"/>
</dbReference>
<evidence type="ECO:0000313" key="11">
    <source>
        <dbReference type="EMBL" id="KAK8983709.1"/>
    </source>
</evidence>
<evidence type="ECO:0000313" key="12">
    <source>
        <dbReference type="Proteomes" id="UP001396334"/>
    </source>
</evidence>
<comment type="cofactor">
    <cofactor evidence="1">
        <name>heme</name>
        <dbReference type="ChEBI" id="CHEBI:30413"/>
    </cofactor>
</comment>
<protein>
    <recommendedName>
        <fullName evidence="13">Cytochrome P450</fullName>
    </recommendedName>
</protein>
<evidence type="ECO:0000256" key="6">
    <source>
        <dbReference type="ARBA" id="ARBA00023002"/>
    </source>
</evidence>
<dbReference type="Gene3D" id="1.10.630.10">
    <property type="entry name" value="Cytochrome P450"/>
    <property type="match status" value="1"/>
</dbReference>
<evidence type="ECO:0000256" key="1">
    <source>
        <dbReference type="ARBA" id="ARBA00001971"/>
    </source>
</evidence>
<evidence type="ECO:0000256" key="4">
    <source>
        <dbReference type="ARBA" id="ARBA00022617"/>
    </source>
</evidence>
<keyword evidence="4 10" id="KW-0349">Heme</keyword>
<dbReference type="InterPro" id="IPR036396">
    <property type="entry name" value="Cyt_P450_sf"/>
</dbReference>
<name>A0ABR2P5L1_9ROSI</name>
<evidence type="ECO:0000256" key="10">
    <source>
        <dbReference type="RuleBase" id="RU000461"/>
    </source>
</evidence>
<keyword evidence="9" id="KW-0472">Membrane</keyword>
<evidence type="ECO:0008006" key="13">
    <source>
        <dbReference type="Google" id="ProtNLM"/>
    </source>
</evidence>
<evidence type="ECO:0000256" key="5">
    <source>
        <dbReference type="ARBA" id="ARBA00022723"/>
    </source>
</evidence>
<dbReference type="EMBL" id="JBBPBN010000079">
    <property type="protein sequence ID" value="KAK8983709.1"/>
    <property type="molecule type" value="Genomic_DNA"/>
</dbReference>
<keyword evidence="6 10" id="KW-0560">Oxidoreductase</keyword>